<proteinExistence type="predicted"/>
<dbReference type="Gene3D" id="1.20.1250.20">
    <property type="entry name" value="MFS general substrate transporter like domains"/>
    <property type="match status" value="1"/>
</dbReference>
<gene>
    <name evidence="1" type="ORF">P8A22_02455</name>
</gene>
<dbReference type="InterPro" id="IPR036259">
    <property type="entry name" value="MFS_trans_sf"/>
</dbReference>
<evidence type="ECO:0008006" key="3">
    <source>
        <dbReference type="Google" id="ProtNLM"/>
    </source>
</evidence>
<dbReference type="EMBL" id="CP120992">
    <property type="protein sequence ID" value="WLQ38989.1"/>
    <property type="molecule type" value="Genomic_DNA"/>
</dbReference>
<dbReference type="Proteomes" id="UP001229952">
    <property type="component" value="Chromosome"/>
</dbReference>
<reference evidence="1 2" key="1">
    <citation type="submission" date="2023-03" db="EMBL/GenBank/DDBJ databases">
        <title>Isolation and description of six Streptomyces strains from soil environments, able to metabolize different microbial glucans.</title>
        <authorList>
            <person name="Widen T."/>
            <person name="Larsbrink J."/>
        </authorList>
    </citation>
    <scope>NUCLEOTIDE SEQUENCE [LARGE SCALE GENOMIC DNA]</scope>
    <source>
        <strain evidence="1 2">Mut2</strain>
    </source>
</reference>
<evidence type="ECO:0000313" key="2">
    <source>
        <dbReference type="Proteomes" id="UP001229952"/>
    </source>
</evidence>
<keyword evidence="2" id="KW-1185">Reference proteome</keyword>
<sequence length="150" mass="15850">MPVLLMLVGGVTFYVIARDSPAQAGVTPPAGSADAIEADEAAEEVGASAGETSFQRYAAVLRNPRSWSTGIAIGFQNMARYGLSIWVPVYFLGDNWEDGGSSISPLWISVALPVGMAAGALVNGQISDRLFGSRRDRPQRAMESTRSSPS</sequence>
<dbReference type="RefSeq" id="WP_306085657.1">
    <property type="nucleotide sequence ID" value="NZ_CP120992.1"/>
</dbReference>
<protein>
    <recommendedName>
        <fullName evidence="3">MFS transporter</fullName>
    </recommendedName>
</protein>
<dbReference type="SUPFAM" id="SSF103473">
    <property type="entry name" value="MFS general substrate transporter"/>
    <property type="match status" value="1"/>
</dbReference>
<organism evidence="1 2">
    <name type="scientific">Streptomyces laculatispora</name>
    <dbReference type="NCBI Taxonomy" id="887464"/>
    <lineage>
        <taxon>Bacteria</taxon>
        <taxon>Bacillati</taxon>
        <taxon>Actinomycetota</taxon>
        <taxon>Actinomycetes</taxon>
        <taxon>Kitasatosporales</taxon>
        <taxon>Streptomycetaceae</taxon>
        <taxon>Streptomyces</taxon>
    </lineage>
</organism>
<evidence type="ECO:0000313" key="1">
    <source>
        <dbReference type="EMBL" id="WLQ38989.1"/>
    </source>
</evidence>
<accession>A0ABY9HXA7</accession>
<name>A0ABY9HXA7_9ACTN</name>